<sequence length="392" mass="44446">MGSFVSTQTEEGWKSDARHAMEAGRFCVICGGPFDIEGNVYTNDPKDPRFQWLYDLRLLGDVRDANNHMIASAGLIATNQSEIPDIFLSEPALFNETASGYFRVAGQTQGEIWFEALSYGTGYGTLFPLHAACITTSCRAIEHHQSRRRNGKRNHALAILSRLLNTRFAKRNSHADDSCEVNDLFSLCSYSPVYGPRSVLAMTRLEWWGGEYDRFYTDPSDESGTALFVQDVLRASPLDTLDCSYPLRVTRQPERLERLPTELLDEICLYLPVQSVIALHRTSKALTIRIPLDTAFWRNSLRDGSLHPHIWDLDTKWIEHQLPQSDVLSLDPAASWDWKSVAKLLAKKRFPVSGRDSRLVDVPNAFWNRCRIWATIEEALQEQDAAKSSMSQ</sequence>
<reference evidence="2" key="1">
    <citation type="submission" date="2020-01" db="EMBL/GenBank/DDBJ databases">
        <authorList>
            <consortium name="DOE Joint Genome Institute"/>
            <person name="Haridas S."/>
            <person name="Albert R."/>
            <person name="Binder M."/>
            <person name="Bloem J."/>
            <person name="Labutti K."/>
            <person name="Salamov A."/>
            <person name="Andreopoulos B."/>
            <person name="Baker S.E."/>
            <person name="Barry K."/>
            <person name="Bills G."/>
            <person name="Bluhm B.H."/>
            <person name="Cannon C."/>
            <person name="Castanera R."/>
            <person name="Culley D.E."/>
            <person name="Daum C."/>
            <person name="Ezra D."/>
            <person name="Gonzalez J.B."/>
            <person name="Henrissat B."/>
            <person name="Kuo A."/>
            <person name="Liang C."/>
            <person name="Lipzen A."/>
            <person name="Lutzoni F."/>
            <person name="Magnuson J."/>
            <person name="Mondo S."/>
            <person name="Nolan M."/>
            <person name="Ohm R."/>
            <person name="Pangilinan J."/>
            <person name="Park H.-J."/>
            <person name="Ramirez L."/>
            <person name="Alfaro M."/>
            <person name="Sun H."/>
            <person name="Tritt A."/>
            <person name="Yoshinaga Y."/>
            <person name="Zwiers L.-H."/>
            <person name="Turgeon B.G."/>
            <person name="Goodwin S.B."/>
            <person name="Spatafora J.W."/>
            <person name="Crous P.W."/>
            <person name="Grigoriev I.V."/>
        </authorList>
    </citation>
    <scope>NUCLEOTIDE SEQUENCE</scope>
    <source>
        <strain evidence="2">P77</strain>
    </source>
</reference>
<dbReference type="InterPro" id="IPR036047">
    <property type="entry name" value="F-box-like_dom_sf"/>
</dbReference>
<keyword evidence="3" id="KW-1185">Reference proteome</keyword>
<evidence type="ECO:0000313" key="3">
    <source>
        <dbReference type="Proteomes" id="UP000800040"/>
    </source>
</evidence>
<dbReference type="InterPro" id="IPR001810">
    <property type="entry name" value="F-box_dom"/>
</dbReference>
<dbReference type="AlphaFoldDB" id="A0A6A5KHV7"/>
<name>A0A6A5KHV7_9PLEO</name>
<dbReference type="EMBL" id="ML975327">
    <property type="protein sequence ID" value="KAF1833013.1"/>
    <property type="molecule type" value="Genomic_DNA"/>
</dbReference>
<gene>
    <name evidence="2" type="ORF">BDW02DRAFT_599477</name>
</gene>
<evidence type="ECO:0000259" key="1">
    <source>
        <dbReference type="PROSITE" id="PS50181"/>
    </source>
</evidence>
<dbReference type="PROSITE" id="PS50181">
    <property type="entry name" value="FBOX"/>
    <property type="match status" value="1"/>
</dbReference>
<feature type="domain" description="F-box" evidence="1">
    <location>
        <begin position="253"/>
        <end position="300"/>
    </location>
</feature>
<organism evidence="2 3">
    <name type="scientific">Decorospora gaudefroyi</name>
    <dbReference type="NCBI Taxonomy" id="184978"/>
    <lineage>
        <taxon>Eukaryota</taxon>
        <taxon>Fungi</taxon>
        <taxon>Dikarya</taxon>
        <taxon>Ascomycota</taxon>
        <taxon>Pezizomycotina</taxon>
        <taxon>Dothideomycetes</taxon>
        <taxon>Pleosporomycetidae</taxon>
        <taxon>Pleosporales</taxon>
        <taxon>Pleosporineae</taxon>
        <taxon>Pleosporaceae</taxon>
        <taxon>Decorospora</taxon>
    </lineage>
</organism>
<dbReference type="OrthoDB" id="3932329at2759"/>
<dbReference type="CDD" id="cd09917">
    <property type="entry name" value="F-box_SF"/>
    <property type="match status" value="1"/>
</dbReference>
<accession>A0A6A5KHV7</accession>
<proteinExistence type="predicted"/>
<protein>
    <recommendedName>
        <fullName evidence="1">F-box domain-containing protein</fullName>
    </recommendedName>
</protein>
<dbReference type="SUPFAM" id="SSF81383">
    <property type="entry name" value="F-box domain"/>
    <property type="match status" value="1"/>
</dbReference>
<dbReference type="Proteomes" id="UP000800040">
    <property type="component" value="Unassembled WGS sequence"/>
</dbReference>
<evidence type="ECO:0000313" key="2">
    <source>
        <dbReference type="EMBL" id="KAF1833013.1"/>
    </source>
</evidence>